<dbReference type="InterPro" id="IPR050571">
    <property type="entry name" value="Class-IV_PLP-Dep_Aminotrnsfr"/>
</dbReference>
<gene>
    <name evidence="11" type="primary">pabC</name>
    <name evidence="11" type="ORF">SG34_012480</name>
</gene>
<dbReference type="NCBIfam" id="NF004761">
    <property type="entry name" value="PRK06092.1"/>
    <property type="match status" value="1"/>
</dbReference>
<dbReference type="Gene3D" id="3.30.470.10">
    <property type="match status" value="1"/>
</dbReference>
<reference evidence="11 12" key="1">
    <citation type="journal article" date="2015" name="Genome Announc.">
        <title>Draft Genome Sequences of Marine Isolates of Thalassomonas viridans and Thalassomonas actiniarum.</title>
        <authorList>
            <person name="Olonade I."/>
            <person name="van Zyl L.J."/>
            <person name="Trindade M."/>
        </authorList>
    </citation>
    <scope>NUCLEOTIDE SEQUENCE [LARGE SCALE GENOMIC DNA]</scope>
    <source>
        <strain evidence="11 12">XOM25</strain>
    </source>
</reference>
<dbReference type="GO" id="GO:0005829">
    <property type="term" value="C:cytosol"/>
    <property type="evidence" value="ECO:0007669"/>
    <property type="project" value="TreeGrafter"/>
</dbReference>
<evidence type="ECO:0000256" key="1">
    <source>
        <dbReference type="ARBA" id="ARBA00001933"/>
    </source>
</evidence>
<comment type="similarity">
    <text evidence="2">Belongs to the class-IV pyridoxal-phosphate-dependent aminotransferase family.</text>
</comment>
<comment type="cofactor">
    <cofactor evidence="1">
        <name>pyridoxal 5'-phosphate</name>
        <dbReference type="ChEBI" id="CHEBI:597326"/>
    </cofactor>
</comment>
<keyword evidence="12" id="KW-1185">Reference proteome</keyword>
<dbReference type="Proteomes" id="UP000032352">
    <property type="component" value="Chromosome"/>
</dbReference>
<dbReference type="GO" id="GO:0008696">
    <property type="term" value="F:4-amino-4-deoxychorismate lyase activity"/>
    <property type="evidence" value="ECO:0007669"/>
    <property type="project" value="UniProtKB-UniRule"/>
</dbReference>
<evidence type="ECO:0000313" key="12">
    <source>
        <dbReference type="Proteomes" id="UP000032352"/>
    </source>
</evidence>
<dbReference type="GO" id="GO:0030170">
    <property type="term" value="F:pyridoxal phosphate binding"/>
    <property type="evidence" value="ECO:0007669"/>
    <property type="project" value="InterPro"/>
</dbReference>
<comment type="pathway">
    <text evidence="7">Cofactor biosynthesis; tetrahydrofolate biosynthesis; 4-aminobenzoate from chorismate: step 2/2.</text>
</comment>
<dbReference type="SUPFAM" id="SSF56752">
    <property type="entry name" value="D-aminoacid aminotransferase-like PLP-dependent enzymes"/>
    <property type="match status" value="1"/>
</dbReference>
<evidence type="ECO:0000256" key="2">
    <source>
        <dbReference type="ARBA" id="ARBA00009320"/>
    </source>
</evidence>
<evidence type="ECO:0000256" key="5">
    <source>
        <dbReference type="ARBA" id="ARBA00022909"/>
    </source>
</evidence>
<sequence length="263" mass="29065">MLYCQVNGQQTDVLSVNDRGFAYGDGIFTTGKISNGRLELCPRHIARLQLGCSKLQISPPDWLMLNDDIGRISARYPLAVLKIIITAGQGGRGYSRVGTGESCVIIQVHDYPEHYQAWSREGIMLGICGQKLGLNPMLSGIKHLNRLEQVFIRQELDRRSEDDLLVLNIRNEIVETSCSNVFWQADGAWFTPVLDDSGVEGLARASILASRKDVDCVRATLPDLENLDAMFICNAVMGAVPVRAFDGRDLDIAPVSDFKSCFS</sequence>
<name>A0AAE9Z7M5_9GAMM</name>
<dbReference type="PANTHER" id="PTHR42743">
    <property type="entry name" value="AMINO-ACID AMINOTRANSFERASE"/>
    <property type="match status" value="1"/>
</dbReference>
<protein>
    <recommendedName>
        <fullName evidence="8 10">Aminodeoxychorismate lyase</fullName>
        <ecNumber evidence="8 10">4.1.3.38</ecNumber>
    </recommendedName>
</protein>
<dbReference type="Pfam" id="PF01063">
    <property type="entry name" value="Aminotran_4"/>
    <property type="match status" value="1"/>
</dbReference>
<dbReference type="NCBIfam" id="TIGR03461">
    <property type="entry name" value="pabC_Proteo"/>
    <property type="match status" value="1"/>
</dbReference>
<dbReference type="InterPro" id="IPR001544">
    <property type="entry name" value="Aminotrans_IV"/>
</dbReference>
<comment type="subunit">
    <text evidence="3">Homodimer.</text>
</comment>
<dbReference type="GO" id="GO:0008153">
    <property type="term" value="P:4-aminobenzoate biosynthetic process"/>
    <property type="evidence" value="ECO:0007669"/>
    <property type="project" value="UniProtKB-UniRule"/>
</dbReference>
<comment type="catalytic activity">
    <reaction evidence="9">
        <text>4-amino-4-deoxychorismate = 4-aminobenzoate + pyruvate + H(+)</text>
        <dbReference type="Rhea" id="RHEA:16201"/>
        <dbReference type="ChEBI" id="CHEBI:15361"/>
        <dbReference type="ChEBI" id="CHEBI:15378"/>
        <dbReference type="ChEBI" id="CHEBI:17836"/>
        <dbReference type="ChEBI" id="CHEBI:58406"/>
        <dbReference type="EC" id="4.1.3.38"/>
    </reaction>
</comment>
<organism evidence="11 12">
    <name type="scientific">Thalassomonas viridans</name>
    <dbReference type="NCBI Taxonomy" id="137584"/>
    <lineage>
        <taxon>Bacteria</taxon>
        <taxon>Pseudomonadati</taxon>
        <taxon>Pseudomonadota</taxon>
        <taxon>Gammaproteobacteria</taxon>
        <taxon>Alteromonadales</taxon>
        <taxon>Colwelliaceae</taxon>
        <taxon>Thalassomonas</taxon>
    </lineage>
</organism>
<dbReference type="EMBL" id="CP059733">
    <property type="protein sequence ID" value="WDE07629.1"/>
    <property type="molecule type" value="Genomic_DNA"/>
</dbReference>
<keyword evidence="4" id="KW-0663">Pyridoxal phosphate</keyword>
<dbReference type="RefSeq" id="WP_044841853.1">
    <property type="nucleotide sequence ID" value="NZ_CP059733.1"/>
</dbReference>
<dbReference type="PANTHER" id="PTHR42743:SF2">
    <property type="entry name" value="AMINODEOXYCHORISMATE LYASE"/>
    <property type="match status" value="1"/>
</dbReference>
<evidence type="ECO:0000256" key="10">
    <source>
        <dbReference type="NCBIfam" id="TIGR03461"/>
    </source>
</evidence>
<evidence type="ECO:0000256" key="7">
    <source>
        <dbReference type="ARBA" id="ARBA00035633"/>
    </source>
</evidence>
<dbReference type="GO" id="GO:0046656">
    <property type="term" value="P:folic acid biosynthetic process"/>
    <property type="evidence" value="ECO:0007669"/>
    <property type="project" value="UniProtKB-KW"/>
</dbReference>
<keyword evidence="5" id="KW-0289">Folate biosynthesis</keyword>
<dbReference type="AlphaFoldDB" id="A0AAE9Z7M5"/>
<keyword evidence="6 11" id="KW-0456">Lyase</keyword>
<accession>A0AAE9Z7M5</accession>
<dbReference type="InterPro" id="IPR017824">
    <property type="entry name" value="Aminodeoxychorismate_lyase_IV"/>
</dbReference>
<evidence type="ECO:0000256" key="9">
    <source>
        <dbReference type="ARBA" id="ARBA00049529"/>
    </source>
</evidence>
<dbReference type="InterPro" id="IPR043131">
    <property type="entry name" value="BCAT-like_N"/>
</dbReference>
<evidence type="ECO:0000313" key="11">
    <source>
        <dbReference type="EMBL" id="WDE07629.1"/>
    </source>
</evidence>
<evidence type="ECO:0000256" key="4">
    <source>
        <dbReference type="ARBA" id="ARBA00022898"/>
    </source>
</evidence>
<evidence type="ECO:0000256" key="8">
    <source>
        <dbReference type="ARBA" id="ARBA00035676"/>
    </source>
</evidence>
<evidence type="ECO:0000256" key="3">
    <source>
        <dbReference type="ARBA" id="ARBA00011738"/>
    </source>
</evidence>
<dbReference type="InterPro" id="IPR043132">
    <property type="entry name" value="BCAT-like_C"/>
</dbReference>
<proteinExistence type="inferred from homology"/>
<reference evidence="11 12" key="2">
    <citation type="journal article" date="2022" name="Mar. Drugs">
        <title>Bioassay-Guided Fractionation Leads to the Detection of Cholic Acid Generated by the Rare Thalassomonas sp.</title>
        <authorList>
            <person name="Pheiffer F."/>
            <person name="Schneider Y.K."/>
            <person name="Hansen E.H."/>
            <person name="Andersen J.H."/>
            <person name="Isaksson J."/>
            <person name="Busche T."/>
            <person name="R C."/>
            <person name="Kalinowski J."/>
            <person name="Zyl L.V."/>
            <person name="Trindade M."/>
        </authorList>
    </citation>
    <scope>NUCLEOTIDE SEQUENCE [LARGE SCALE GENOMIC DNA]</scope>
    <source>
        <strain evidence="11 12">XOM25</strain>
    </source>
</reference>
<dbReference type="EC" id="4.1.3.38" evidence="8 10"/>
<dbReference type="InterPro" id="IPR036038">
    <property type="entry name" value="Aminotransferase-like"/>
</dbReference>
<dbReference type="Gene3D" id="3.20.10.10">
    <property type="entry name" value="D-amino Acid Aminotransferase, subunit A, domain 2"/>
    <property type="match status" value="1"/>
</dbReference>
<dbReference type="KEGG" id="tvd:SG34_012480"/>
<evidence type="ECO:0000256" key="6">
    <source>
        <dbReference type="ARBA" id="ARBA00023239"/>
    </source>
</evidence>